<keyword evidence="2" id="KW-0472">Membrane</keyword>
<keyword evidence="2" id="KW-1133">Transmembrane helix</keyword>
<name>A0A914YNZ0_9BILA</name>
<keyword evidence="2" id="KW-0812">Transmembrane</keyword>
<evidence type="ECO:0000256" key="2">
    <source>
        <dbReference type="SAM" id="Phobius"/>
    </source>
</evidence>
<protein>
    <submittedName>
        <fullName evidence="4">Uncharacterized protein</fullName>
    </submittedName>
</protein>
<evidence type="ECO:0000256" key="1">
    <source>
        <dbReference type="SAM" id="MobiDB-lite"/>
    </source>
</evidence>
<evidence type="ECO:0000313" key="3">
    <source>
        <dbReference type="Proteomes" id="UP000887577"/>
    </source>
</evidence>
<reference evidence="4" key="1">
    <citation type="submission" date="2022-11" db="UniProtKB">
        <authorList>
            <consortium name="WormBaseParasite"/>
        </authorList>
    </citation>
    <scope>IDENTIFICATION</scope>
</reference>
<dbReference type="InterPro" id="IPR004296">
    <property type="entry name" value="DUF236"/>
</dbReference>
<dbReference type="PANTHER" id="PTHR21592:SF23">
    <property type="entry name" value="DAUER UP-REGULATED"/>
    <property type="match status" value="1"/>
</dbReference>
<accession>A0A914YNZ0</accession>
<dbReference type="AlphaFoldDB" id="A0A914YNZ0"/>
<organism evidence="3 4">
    <name type="scientific">Panagrolaimus superbus</name>
    <dbReference type="NCBI Taxonomy" id="310955"/>
    <lineage>
        <taxon>Eukaryota</taxon>
        <taxon>Metazoa</taxon>
        <taxon>Ecdysozoa</taxon>
        <taxon>Nematoda</taxon>
        <taxon>Chromadorea</taxon>
        <taxon>Rhabditida</taxon>
        <taxon>Tylenchina</taxon>
        <taxon>Panagrolaimomorpha</taxon>
        <taxon>Panagrolaimoidea</taxon>
        <taxon>Panagrolaimidae</taxon>
        <taxon>Panagrolaimus</taxon>
    </lineage>
</organism>
<feature type="compositionally biased region" description="Low complexity" evidence="1">
    <location>
        <begin position="86"/>
        <end position="95"/>
    </location>
</feature>
<sequence>MIVDNFASIFITSFSILQIFLSLASILLFCGNKKKKANKIKAPEDKETLAGTYDPNYQTLAGMGQDCFGADKAGNAGGGGGGAAPGGAPKAPAAGGVAGTHDPNYQTLAGMGNDVFAAK</sequence>
<feature type="transmembrane region" description="Helical" evidence="2">
    <location>
        <begin position="6"/>
        <end position="31"/>
    </location>
</feature>
<dbReference type="Proteomes" id="UP000887577">
    <property type="component" value="Unplaced"/>
</dbReference>
<dbReference type="PANTHER" id="PTHR21592">
    <property type="entry name" value="CHROMOSOME UNDETERMINED SCAFFOLD_25, WHOLE GENOME SHOTGUN SEQUENCE"/>
    <property type="match status" value="1"/>
</dbReference>
<dbReference type="Pfam" id="PF03057">
    <property type="entry name" value="DUF236"/>
    <property type="match status" value="2"/>
</dbReference>
<feature type="region of interest" description="Disordered" evidence="1">
    <location>
        <begin position="77"/>
        <end position="99"/>
    </location>
</feature>
<proteinExistence type="predicted"/>
<dbReference type="WBParaSite" id="PSU_v2.g20690.t1">
    <property type="protein sequence ID" value="PSU_v2.g20690.t1"/>
    <property type="gene ID" value="PSU_v2.g20690"/>
</dbReference>
<evidence type="ECO:0000313" key="4">
    <source>
        <dbReference type="WBParaSite" id="PSU_v2.g20690.t1"/>
    </source>
</evidence>
<keyword evidence="3" id="KW-1185">Reference proteome</keyword>